<feature type="region of interest" description="Disordered" evidence="1">
    <location>
        <begin position="1"/>
        <end position="32"/>
    </location>
</feature>
<evidence type="ECO:0000313" key="2">
    <source>
        <dbReference type="EMBL" id="KAH6605247.1"/>
    </source>
</evidence>
<evidence type="ECO:0008006" key="4">
    <source>
        <dbReference type="Google" id="ProtNLM"/>
    </source>
</evidence>
<dbReference type="GO" id="GO:0046933">
    <property type="term" value="F:proton-transporting ATP synthase activity, rotational mechanism"/>
    <property type="evidence" value="ECO:0007669"/>
    <property type="project" value="TreeGrafter"/>
</dbReference>
<dbReference type="Proteomes" id="UP000827724">
    <property type="component" value="Unassembled WGS sequence"/>
</dbReference>
<name>A0A9P8QMU9_9HYPO</name>
<keyword evidence="3" id="KW-1185">Reference proteome</keyword>
<sequence length="199" mass="21867">MCESLGQRAKGQRQYQLSPWSLQPKPPRHRLARGTGEEVCVRLGAASQGTFDEERGGDFTPHYSYMPDEGHAVSMRAVWLLVAKASEFVVLEGKAEEEEEPVLVGNEQNLGKDGASMRTSSKPPFCSASASRNTAIMSWFGVVPFKKFPAPFLKPYWPFFAAGLVIAYGANSAQNAMMASDEWKNDPRNPNAKSGNKAH</sequence>
<proteinExistence type="predicted"/>
<organism evidence="2 3">
    <name type="scientific">Trichoderma cornu-damae</name>
    <dbReference type="NCBI Taxonomy" id="654480"/>
    <lineage>
        <taxon>Eukaryota</taxon>
        <taxon>Fungi</taxon>
        <taxon>Dikarya</taxon>
        <taxon>Ascomycota</taxon>
        <taxon>Pezizomycotina</taxon>
        <taxon>Sordariomycetes</taxon>
        <taxon>Hypocreomycetidae</taxon>
        <taxon>Hypocreales</taxon>
        <taxon>Hypocreaceae</taxon>
        <taxon>Trichoderma</taxon>
    </lineage>
</organism>
<dbReference type="GO" id="GO:0045259">
    <property type="term" value="C:proton-transporting ATP synthase complex"/>
    <property type="evidence" value="ECO:0007669"/>
    <property type="project" value="InterPro"/>
</dbReference>
<dbReference type="Pfam" id="PF04911">
    <property type="entry name" value="ATP-synt_J"/>
    <property type="match status" value="1"/>
</dbReference>
<evidence type="ECO:0000313" key="3">
    <source>
        <dbReference type="Proteomes" id="UP000827724"/>
    </source>
</evidence>
<dbReference type="AlphaFoldDB" id="A0A9P8QMU9"/>
<accession>A0A9P8QMU9</accession>
<comment type="caution">
    <text evidence="2">The sequence shown here is derived from an EMBL/GenBank/DDBJ whole genome shotgun (WGS) entry which is preliminary data.</text>
</comment>
<gene>
    <name evidence="2" type="ORF">Trco_006954</name>
</gene>
<dbReference type="InterPro" id="IPR006995">
    <property type="entry name" value="ATP_synth_F0_jsu"/>
</dbReference>
<dbReference type="EMBL" id="JAIWOZ010000005">
    <property type="protein sequence ID" value="KAH6605247.1"/>
    <property type="molecule type" value="Genomic_DNA"/>
</dbReference>
<dbReference type="PANTHER" id="PTHR28060">
    <property type="entry name" value="ATP SYNTHASE SUBUNIT J, MITOCHONDRIAL"/>
    <property type="match status" value="1"/>
</dbReference>
<dbReference type="PANTHER" id="PTHR28060:SF1">
    <property type="entry name" value="ATP SYNTHASE SUBUNIT J, MITOCHONDRIAL"/>
    <property type="match status" value="1"/>
</dbReference>
<reference evidence="2" key="1">
    <citation type="submission" date="2021-08" db="EMBL/GenBank/DDBJ databases">
        <title>Chromosome-Level Trichoderma cornu-damae using Hi-C Data.</title>
        <authorList>
            <person name="Kim C.S."/>
        </authorList>
    </citation>
    <scope>NUCLEOTIDE SEQUENCE</scope>
    <source>
        <strain evidence="2">KA19-0412C</strain>
    </source>
</reference>
<dbReference type="OrthoDB" id="5520611at2759"/>
<protein>
    <recommendedName>
        <fullName evidence="4">Mitochondrial F1F0 ATP synthase subunit Atp18</fullName>
    </recommendedName>
</protein>
<evidence type="ECO:0000256" key="1">
    <source>
        <dbReference type="SAM" id="MobiDB-lite"/>
    </source>
</evidence>